<protein>
    <submittedName>
        <fullName evidence="1">Uncharacterized protein</fullName>
    </submittedName>
</protein>
<dbReference type="AlphaFoldDB" id="W8C344"/>
<proteinExistence type="evidence at transcript level"/>
<accession>W8C344</accession>
<reference evidence="1" key="2">
    <citation type="journal article" date="2014" name="BMC Genomics">
        <title>A genomic perspective to assessing quality of mass-reared SIT flies used in Mediterranean fruit fly (Ceratitis capitata) eradication in California.</title>
        <authorList>
            <person name="Calla B."/>
            <person name="Hall B."/>
            <person name="Hou S."/>
            <person name="Geib S.M."/>
        </authorList>
    </citation>
    <scope>NUCLEOTIDE SEQUENCE</scope>
</reference>
<sequence>MLKFVSFLHLQNRHEKHTKIDDNYKSHIKSNQQNDNNNTHKNIKKFLNKTCDKTANTIKEKPPLAGYLKFENDKRNAAKSSVAAAPATIATAAAKCCCSSKARQFCRCSGNDRCATGTPCTTTGCCCCCTASGCSTTRFRSTSTLCGSCCTTTAPRRLPFCRLSTGVCPIRQQLKWAHGTAFGRISATSNCSDCCTASCVREGQQMLAEKRKDSCASTDCITYEKSSVCSSDCYCTCTNASSLQPTAKHPTVFKLSPVKPETSLTQFQMKLKLLTGTTTNCC</sequence>
<organism evidence="1">
    <name type="scientific">Ceratitis capitata</name>
    <name type="common">Mediterranean fruit fly</name>
    <name type="synonym">Tephritis capitata</name>
    <dbReference type="NCBI Taxonomy" id="7213"/>
    <lineage>
        <taxon>Eukaryota</taxon>
        <taxon>Metazoa</taxon>
        <taxon>Ecdysozoa</taxon>
        <taxon>Arthropoda</taxon>
        <taxon>Hexapoda</taxon>
        <taxon>Insecta</taxon>
        <taxon>Pterygota</taxon>
        <taxon>Neoptera</taxon>
        <taxon>Endopterygota</taxon>
        <taxon>Diptera</taxon>
        <taxon>Brachycera</taxon>
        <taxon>Muscomorpha</taxon>
        <taxon>Tephritoidea</taxon>
        <taxon>Tephritidae</taxon>
        <taxon>Ceratitis</taxon>
        <taxon>Ceratitis</taxon>
    </lineage>
</organism>
<evidence type="ECO:0000313" key="1">
    <source>
        <dbReference type="EMBL" id="JAC00302.1"/>
    </source>
</evidence>
<reference evidence="1" key="1">
    <citation type="submission" date="2013-07" db="EMBL/GenBank/DDBJ databases">
        <authorList>
            <person name="Geib S."/>
        </authorList>
    </citation>
    <scope>NUCLEOTIDE SEQUENCE</scope>
</reference>
<name>W8C344_CERCA</name>
<dbReference type="EMBL" id="GAMC01006254">
    <property type="protein sequence ID" value="JAC00302.1"/>
    <property type="molecule type" value="mRNA"/>
</dbReference>